<dbReference type="InterPro" id="IPR038063">
    <property type="entry name" value="Transpep_catalytic_dom"/>
</dbReference>
<dbReference type="UniPathway" id="UPA00219"/>
<keyword evidence="9" id="KW-0732">Signal</keyword>
<feature type="chain" id="PRO_5014428701" evidence="9">
    <location>
        <begin position="20"/>
        <end position="301"/>
    </location>
</feature>
<sequence>MRTWWLAIALVLAASGVQAEAQKTTTKAKAKPAAAADKTPAVPVPATQQDIDADAAILKPGSFSWAPERSPKGPVVLVVSLPEQRMHVYRNGVRIAVTTVSTGIKGRDTPPGSYEILQKQLMHHSNLYDDAPMPFMQRITWDGLALHAGRLPGHPASHGCVRLPRAFAEKLYEVTRVGARVVISEDSGLGDLDNLVHPGPDAPIDAISGLPLPDVAAGVLPAPKQLATRDDGTSGGKKKAKDTATEDAPAVDAAAVTPPPESKPEPLPTPIDDPATKVQKPADDSKNQEIPVAPTPDKPSR</sequence>
<evidence type="ECO:0000256" key="2">
    <source>
        <dbReference type="ARBA" id="ARBA00005992"/>
    </source>
</evidence>
<evidence type="ECO:0000259" key="10">
    <source>
        <dbReference type="PROSITE" id="PS52029"/>
    </source>
</evidence>
<feature type="compositionally biased region" description="Pro residues" evidence="8">
    <location>
        <begin position="257"/>
        <end position="271"/>
    </location>
</feature>
<evidence type="ECO:0000256" key="7">
    <source>
        <dbReference type="PROSITE-ProRule" id="PRU01373"/>
    </source>
</evidence>
<dbReference type="InterPro" id="IPR050979">
    <property type="entry name" value="LD-transpeptidase"/>
</dbReference>
<dbReference type="GO" id="GO:0018104">
    <property type="term" value="P:peptidoglycan-protein cross-linking"/>
    <property type="evidence" value="ECO:0007669"/>
    <property type="project" value="TreeGrafter"/>
</dbReference>
<evidence type="ECO:0000256" key="4">
    <source>
        <dbReference type="ARBA" id="ARBA00022960"/>
    </source>
</evidence>
<dbReference type="EMBL" id="NPZB01000001">
    <property type="protein sequence ID" value="PNS08805.1"/>
    <property type="molecule type" value="Genomic_DNA"/>
</dbReference>
<feature type="active site" description="Proton donor/acceptor" evidence="7">
    <location>
        <position position="147"/>
    </location>
</feature>
<keyword evidence="3" id="KW-0808">Transferase</keyword>
<keyword evidence="6 7" id="KW-0961">Cell wall biogenesis/degradation</keyword>
<feature type="domain" description="L,D-TPase catalytic" evidence="10">
    <location>
        <begin position="75"/>
        <end position="184"/>
    </location>
</feature>
<dbReference type="Pfam" id="PF03734">
    <property type="entry name" value="YkuD"/>
    <property type="match status" value="1"/>
</dbReference>
<evidence type="ECO:0000256" key="8">
    <source>
        <dbReference type="SAM" id="MobiDB-lite"/>
    </source>
</evidence>
<comment type="caution">
    <text evidence="11">The sequence shown here is derived from an EMBL/GenBank/DDBJ whole genome shotgun (WGS) entry which is preliminary data.</text>
</comment>
<evidence type="ECO:0000256" key="5">
    <source>
        <dbReference type="ARBA" id="ARBA00022984"/>
    </source>
</evidence>
<dbReference type="NCBIfam" id="NF004785">
    <property type="entry name" value="PRK06132.1-2"/>
    <property type="match status" value="1"/>
</dbReference>
<dbReference type="CDD" id="cd16913">
    <property type="entry name" value="YkuD_like"/>
    <property type="match status" value="1"/>
</dbReference>
<evidence type="ECO:0000256" key="1">
    <source>
        <dbReference type="ARBA" id="ARBA00004752"/>
    </source>
</evidence>
<dbReference type="PANTHER" id="PTHR30582:SF2">
    <property type="entry name" value="L,D-TRANSPEPTIDASE YCIB-RELATED"/>
    <property type="match status" value="1"/>
</dbReference>
<dbReference type="RefSeq" id="WP_103073938.1">
    <property type="nucleotide sequence ID" value="NZ_NPZB01000001.1"/>
</dbReference>
<dbReference type="GO" id="GO:0005576">
    <property type="term" value="C:extracellular region"/>
    <property type="evidence" value="ECO:0007669"/>
    <property type="project" value="TreeGrafter"/>
</dbReference>
<organism evidence="11 12">
    <name type="scientific">Solilutibacter silvestris</name>
    <dbReference type="NCBI Taxonomy" id="1645665"/>
    <lineage>
        <taxon>Bacteria</taxon>
        <taxon>Pseudomonadati</taxon>
        <taxon>Pseudomonadota</taxon>
        <taxon>Gammaproteobacteria</taxon>
        <taxon>Lysobacterales</taxon>
        <taxon>Lysobacteraceae</taxon>
        <taxon>Solilutibacter</taxon>
    </lineage>
</organism>
<evidence type="ECO:0000313" key="12">
    <source>
        <dbReference type="Proteomes" id="UP000236220"/>
    </source>
</evidence>
<keyword evidence="4 7" id="KW-0133">Cell shape</keyword>
<protein>
    <submittedName>
        <fullName evidence="11">L,D-transpeptidase catalytic domain</fullName>
    </submittedName>
</protein>
<evidence type="ECO:0000256" key="3">
    <source>
        <dbReference type="ARBA" id="ARBA00022679"/>
    </source>
</evidence>
<feature type="region of interest" description="Disordered" evidence="8">
    <location>
        <begin position="223"/>
        <end position="301"/>
    </location>
</feature>
<dbReference type="InterPro" id="IPR005490">
    <property type="entry name" value="LD_TPept_cat_dom"/>
</dbReference>
<evidence type="ECO:0000256" key="9">
    <source>
        <dbReference type="SAM" id="SignalP"/>
    </source>
</evidence>
<dbReference type="GO" id="GO:0071972">
    <property type="term" value="F:peptidoglycan L,D-transpeptidase activity"/>
    <property type="evidence" value="ECO:0007669"/>
    <property type="project" value="TreeGrafter"/>
</dbReference>
<proteinExistence type="inferred from homology"/>
<keyword evidence="5 7" id="KW-0573">Peptidoglycan synthesis</keyword>
<evidence type="ECO:0000313" key="11">
    <source>
        <dbReference type="EMBL" id="PNS08805.1"/>
    </source>
</evidence>
<dbReference type="OrthoDB" id="463216at2"/>
<feature type="compositionally biased region" description="Low complexity" evidence="8">
    <location>
        <begin position="246"/>
        <end position="256"/>
    </location>
</feature>
<feature type="signal peptide" evidence="9">
    <location>
        <begin position="1"/>
        <end position="19"/>
    </location>
</feature>
<accession>A0A2K1Q183</accession>
<evidence type="ECO:0000256" key="6">
    <source>
        <dbReference type="ARBA" id="ARBA00023316"/>
    </source>
</evidence>
<gene>
    <name evidence="11" type="ORF">Lysil_0434</name>
</gene>
<dbReference type="Proteomes" id="UP000236220">
    <property type="component" value="Unassembled WGS sequence"/>
</dbReference>
<comment type="pathway">
    <text evidence="1 7">Cell wall biogenesis; peptidoglycan biosynthesis.</text>
</comment>
<dbReference type="SUPFAM" id="SSF141523">
    <property type="entry name" value="L,D-transpeptidase catalytic domain-like"/>
    <property type="match status" value="1"/>
</dbReference>
<dbReference type="GO" id="GO:0016740">
    <property type="term" value="F:transferase activity"/>
    <property type="evidence" value="ECO:0007669"/>
    <property type="project" value="UniProtKB-KW"/>
</dbReference>
<comment type="similarity">
    <text evidence="2">Belongs to the YkuD family.</text>
</comment>
<name>A0A2K1Q183_9GAMM</name>
<dbReference type="Gene3D" id="2.40.440.10">
    <property type="entry name" value="L,D-transpeptidase catalytic domain-like"/>
    <property type="match status" value="1"/>
</dbReference>
<feature type="active site" description="Nucleophile" evidence="7">
    <location>
        <position position="160"/>
    </location>
</feature>
<dbReference type="PROSITE" id="PS52029">
    <property type="entry name" value="LD_TPASE"/>
    <property type="match status" value="1"/>
</dbReference>
<reference evidence="11 12" key="1">
    <citation type="submission" date="2017-08" db="EMBL/GenBank/DDBJ databases">
        <title>Lysobacter sylvestris genome.</title>
        <authorList>
            <person name="Zhang D.-C."/>
            <person name="Albuquerque L."/>
            <person name="Franca L."/>
            <person name="Froufe H.J.C."/>
            <person name="Barroso C."/>
            <person name="Egas C."/>
            <person name="Da Costa M."/>
            <person name="Margesin R."/>
        </authorList>
    </citation>
    <scope>NUCLEOTIDE SEQUENCE [LARGE SCALE GENOMIC DNA]</scope>
    <source>
        <strain evidence="11 12">AM20-91</strain>
    </source>
</reference>
<dbReference type="PANTHER" id="PTHR30582">
    <property type="entry name" value="L,D-TRANSPEPTIDASE"/>
    <property type="match status" value="1"/>
</dbReference>
<dbReference type="AlphaFoldDB" id="A0A2K1Q183"/>
<dbReference type="GO" id="GO:0008360">
    <property type="term" value="P:regulation of cell shape"/>
    <property type="evidence" value="ECO:0007669"/>
    <property type="project" value="UniProtKB-UniRule"/>
</dbReference>
<dbReference type="GO" id="GO:0071555">
    <property type="term" value="P:cell wall organization"/>
    <property type="evidence" value="ECO:0007669"/>
    <property type="project" value="UniProtKB-UniRule"/>
</dbReference>
<keyword evidence="12" id="KW-1185">Reference proteome</keyword>